<sequence>MDDLERLDEFENPNHIDPLDRNGAKDTESTESTKTKENTGKIDRIDSLDKRNPFKNDTDLKQHNHKIFLIDKTQEKKLESRFSKENVLLVYISVFDRIEPVAQRLKPLLPAISFLMAASFLIQLEE</sequence>
<reference evidence="3" key="1">
    <citation type="submission" date="2016-05" db="EMBL/GenBank/DDBJ databases">
        <title>Comparative genomics of biotechnologically important yeasts.</title>
        <authorList>
            <consortium name="DOE Joint Genome Institute"/>
            <person name="Riley R."/>
            <person name="Haridas S."/>
            <person name="Wolfe K.H."/>
            <person name="Lopes M.R."/>
            <person name="Hittinger C.T."/>
            <person name="Goker M."/>
            <person name="Salamov A."/>
            <person name="Wisecaver J."/>
            <person name="Long T.M."/>
            <person name="Aerts A.L."/>
            <person name="Barry K."/>
            <person name="Choi C."/>
            <person name="Clum A."/>
            <person name="Coughlan A.Y."/>
            <person name="Deshpande S."/>
            <person name="Douglass A.P."/>
            <person name="Hanson S.J."/>
            <person name="Klenk H.-P."/>
            <person name="Labutti K."/>
            <person name="Lapidus A."/>
            <person name="Lindquist E."/>
            <person name="Lipzen A."/>
            <person name="Meier-Kolthoff J.P."/>
            <person name="Ohm R.A."/>
            <person name="Otillar R.P."/>
            <person name="Pangilinan J."/>
            <person name="Peng Y."/>
            <person name="Rokas A."/>
            <person name="Rosa C.A."/>
            <person name="Scheuner C."/>
            <person name="Sibirny A.A."/>
            <person name="Slot J.C."/>
            <person name="Stielow J.B."/>
            <person name="Sun H."/>
            <person name="Kurtzman C.P."/>
            <person name="Blackwell M."/>
            <person name="Grigoriev I.V."/>
            <person name="Jeffries T.W."/>
        </authorList>
    </citation>
    <scope>NUCLEOTIDE SEQUENCE [LARGE SCALE GENOMIC DNA]</scope>
    <source>
        <strain evidence="3">DSM 1968</strain>
    </source>
</reference>
<gene>
    <name evidence="2" type="ORF">ASCRUDRAFT_73284</name>
</gene>
<dbReference type="EMBL" id="KV454475">
    <property type="protein sequence ID" value="ODV63419.1"/>
    <property type="molecule type" value="Genomic_DNA"/>
</dbReference>
<dbReference type="InParanoid" id="A0A1D2VP91"/>
<name>A0A1D2VP91_9ASCO</name>
<evidence type="ECO:0000313" key="3">
    <source>
        <dbReference type="Proteomes" id="UP000095038"/>
    </source>
</evidence>
<protein>
    <submittedName>
        <fullName evidence="2">Uncharacterized protein</fullName>
    </submittedName>
</protein>
<feature type="region of interest" description="Disordered" evidence="1">
    <location>
        <begin position="1"/>
        <end position="58"/>
    </location>
</feature>
<dbReference type="GeneID" id="30965855"/>
<accession>A0A1D2VP91</accession>
<dbReference type="Proteomes" id="UP000095038">
    <property type="component" value="Unassembled WGS sequence"/>
</dbReference>
<keyword evidence="3" id="KW-1185">Reference proteome</keyword>
<proteinExistence type="predicted"/>
<evidence type="ECO:0000313" key="2">
    <source>
        <dbReference type="EMBL" id="ODV63419.1"/>
    </source>
</evidence>
<dbReference type="AlphaFoldDB" id="A0A1D2VP91"/>
<feature type="compositionally biased region" description="Basic and acidic residues" evidence="1">
    <location>
        <begin position="7"/>
        <end position="58"/>
    </location>
</feature>
<evidence type="ECO:0000256" key="1">
    <source>
        <dbReference type="SAM" id="MobiDB-lite"/>
    </source>
</evidence>
<dbReference type="RefSeq" id="XP_020049726.1">
    <property type="nucleotide sequence ID" value="XM_020192219.1"/>
</dbReference>
<organism evidence="2 3">
    <name type="scientific">Ascoidea rubescens DSM 1968</name>
    <dbReference type="NCBI Taxonomy" id="1344418"/>
    <lineage>
        <taxon>Eukaryota</taxon>
        <taxon>Fungi</taxon>
        <taxon>Dikarya</taxon>
        <taxon>Ascomycota</taxon>
        <taxon>Saccharomycotina</taxon>
        <taxon>Saccharomycetes</taxon>
        <taxon>Ascoideaceae</taxon>
        <taxon>Ascoidea</taxon>
    </lineage>
</organism>